<keyword evidence="3" id="KW-1185">Reference proteome</keyword>
<dbReference type="InterPro" id="IPR056122">
    <property type="entry name" value="DUF7705"/>
</dbReference>
<dbReference type="EMBL" id="CAUOFW020002280">
    <property type="protein sequence ID" value="CAK9152644.1"/>
    <property type="molecule type" value="Genomic_DNA"/>
</dbReference>
<name>A0ABC8S656_9AQUA</name>
<dbReference type="PANTHER" id="PTHR33916">
    <property type="entry name" value="EXPANSIN-LIKE EG45 DOMAIN-CONTAINING PROTEIN"/>
    <property type="match status" value="1"/>
</dbReference>
<dbReference type="PANTHER" id="PTHR33916:SF12">
    <property type="entry name" value="NEPROSIN DOMAIN-CONTAINING PROTEIN"/>
    <property type="match status" value="1"/>
</dbReference>
<organism evidence="2 3">
    <name type="scientific">Ilex paraguariensis</name>
    <name type="common">yerba mate</name>
    <dbReference type="NCBI Taxonomy" id="185542"/>
    <lineage>
        <taxon>Eukaryota</taxon>
        <taxon>Viridiplantae</taxon>
        <taxon>Streptophyta</taxon>
        <taxon>Embryophyta</taxon>
        <taxon>Tracheophyta</taxon>
        <taxon>Spermatophyta</taxon>
        <taxon>Magnoliopsida</taxon>
        <taxon>eudicotyledons</taxon>
        <taxon>Gunneridae</taxon>
        <taxon>Pentapetalae</taxon>
        <taxon>asterids</taxon>
        <taxon>campanulids</taxon>
        <taxon>Aquifoliales</taxon>
        <taxon>Aquifoliaceae</taxon>
        <taxon>Ilex</taxon>
    </lineage>
</organism>
<proteinExistence type="predicted"/>
<dbReference type="Pfam" id="PF24804">
    <property type="entry name" value="DUF7705"/>
    <property type="match status" value="1"/>
</dbReference>
<dbReference type="Proteomes" id="UP001642360">
    <property type="component" value="Unassembled WGS sequence"/>
</dbReference>
<evidence type="ECO:0000259" key="1">
    <source>
        <dbReference type="Pfam" id="PF24804"/>
    </source>
</evidence>
<sequence>MNHGNEEYISAVGDPGMRRDGLRLAIEAWNQCNEVGDEAPNMGSPRAADCFDVYRAFPELKRLKNNCSLCSSIPYMLIHRVTEEDNNLGVGKPFLGGQPEEFLNVDLYAAGKELYLGSKCQVQDTPNPWQFWMIMLKNGNMDTSAAKCPKNGKKVRPYGPDNRFPCFGTGCMNQPLIYHNYTTLQGPNRTTLKGKFFGSWDLDADLSEGMVVNISYYSVAWEKQLGRGSWVFHHVLKTSIKYPWLMLYLRSDATTGFSGGKNSEMSAVTLWLAYDKHAYDARTAKTPSEAVLFAQQEGCDDI</sequence>
<comment type="caution">
    <text evidence="2">The sequence shown here is derived from an EMBL/GenBank/DDBJ whole genome shotgun (WGS) entry which is preliminary data.</text>
</comment>
<gene>
    <name evidence="2" type="ORF">ILEXP_LOCUS20869</name>
</gene>
<protein>
    <recommendedName>
        <fullName evidence="1">DUF7705 domain-containing protein</fullName>
    </recommendedName>
</protein>
<evidence type="ECO:0000313" key="3">
    <source>
        <dbReference type="Proteomes" id="UP001642360"/>
    </source>
</evidence>
<dbReference type="AlphaFoldDB" id="A0ABC8S656"/>
<accession>A0ABC8S656</accession>
<reference evidence="2 3" key="1">
    <citation type="submission" date="2024-02" db="EMBL/GenBank/DDBJ databases">
        <authorList>
            <person name="Vignale AGUSTIN F."/>
            <person name="Sosa J E."/>
            <person name="Modenutti C."/>
        </authorList>
    </citation>
    <scope>NUCLEOTIDE SEQUENCE [LARGE SCALE GENOMIC DNA]</scope>
</reference>
<feature type="domain" description="DUF7705" evidence="1">
    <location>
        <begin position="9"/>
        <end position="264"/>
    </location>
</feature>
<evidence type="ECO:0000313" key="2">
    <source>
        <dbReference type="EMBL" id="CAK9152644.1"/>
    </source>
</evidence>